<keyword evidence="2" id="KW-0472">Membrane</keyword>
<comment type="caution">
    <text evidence="3">The sequence shown here is derived from an EMBL/GenBank/DDBJ whole genome shotgun (WGS) entry which is preliminary data.</text>
</comment>
<feature type="transmembrane region" description="Helical" evidence="2">
    <location>
        <begin position="83"/>
        <end position="103"/>
    </location>
</feature>
<keyword evidence="2" id="KW-1133">Transmembrane helix</keyword>
<keyword evidence="2" id="KW-0812">Transmembrane</keyword>
<keyword evidence="1" id="KW-0175">Coiled coil</keyword>
<keyword evidence="4" id="KW-1185">Reference proteome</keyword>
<dbReference type="Proteomes" id="UP001319200">
    <property type="component" value="Unassembled WGS sequence"/>
</dbReference>
<evidence type="ECO:0000313" key="3">
    <source>
        <dbReference type="EMBL" id="MBT1698139.1"/>
    </source>
</evidence>
<feature type="coiled-coil region" evidence="1">
    <location>
        <begin position="147"/>
        <end position="174"/>
    </location>
</feature>
<accession>A0AAP2GJL2</accession>
<evidence type="ECO:0000313" key="4">
    <source>
        <dbReference type="Proteomes" id="UP001319200"/>
    </source>
</evidence>
<organism evidence="3 4">
    <name type="scientific">Chryseosolibacter histidini</name>
    <dbReference type="NCBI Taxonomy" id="2782349"/>
    <lineage>
        <taxon>Bacteria</taxon>
        <taxon>Pseudomonadati</taxon>
        <taxon>Bacteroidota</taxon>
        <taxon>Cytophagia</taxon>
        <taxon>Cytophagales</taxon>
        <taxon>Chryseotaleaceae</taxon>
        <taxon>Chryseosolibacter</taxon>
    </lineage>
</organism>
<sequence length="199" mass="22204">MDHENVQILKKAINELPTHVAPERVWAGIQSEIVPEQNRGAFEKALRDYKEPVKSPVSWEKLALRTAEAGSSRKKIFSLSNTGYWLSGVAAALVIGVCVGVYLSTKNGTKYETQDMAMSPEASEEEAMRFIERFCKGGNVICTSTAFLELKAELDESTEELKEISKQLSVFQNDPTLLQAKSTIEKYRATVLKEITLMI</sequence>
<dbReference type="EMBL" id="JAHESF010000013">
    <property type="protein sequence ID" value="MBT1698139.1"/>
    <property type="molecule type" value="Genomic_DNA"/>
</dbReference>
<reference evidence="3 4" key="1">
    <citation type="submission" date="2021-05" db="EMBL/GenBank/DDBJ databases">
        <title>A Polyphasic approach of four new species of the genus Ohtaekwangia: Ohtaekwangia histidinii sp. nov., Ohtaekwangia cretensis sp. nov., Ohtaekwangia indiensis sp. nov., Ohtaekwangia reichenbachii sp. nov. from diverse environment.</title>
        <authorList>
            <person name="Octaviana S."/>
        </authorList>
    </citation>
    <scope>NUCLEOTIDE SEQUENCE [LARGE SCALE GENOMIC DNA]</scope>
    <source>
        <strain evidence="3 4">PWU4</strain>
    </source>
</reference>
<name>A0AAP2GJL2_9BACT</name>
<proteinExistence type="predicted"/>
<dbReference type="AlphaFoldDB" id="A0AAP2GJL2"/>
<protein>
    <submittedName>
        <fullName evidence="3">Uncharacterized protein</fullName>
    </submittedName>
</protein>
<evidence type="ECO:0000256" key="1">
    <source>
        <dbReference type="SAM" id="Coils"/>
    </source>
</evidence>
<dbReference type="RefSeq" id="WP_254164011.1">
    <property type="nucleotide sequence ID" value="NZ_JAHESF010000013.1"/>
</dbReference>
<gene>
    <name evidence="3" type="ORF">KK083_14695</name>
</gene>
<evidence type="ECO:0000256" key="2">
    <source>
        <dbReference type="SAM" id="Phobius"/>
    </source>
</evidence>